<dbReference type="Proteomes" id="UP000188268">
    <property type="component" value="Unassembled WGS sequence"/>
</dbReference>
<protein>
    <submittedName>
        <fullName evidence="1">Uncharacterized protein</fullName>
    </submittedName>
</protein>
<accession>A0A1R3H6E7</accession>
<dbReference type="EMBL" id="AWWV01012587">
    <property type="protein sequence ID" value="OMO65901.1"/>
    <property type="molecule type" value="Genomic_DNA"/>
</dbReference>
<proteinExistence type="predicted"/>
<dbReference type="AlphaFoldDB" id="A0A1R3H6E7"/>
<gene>
    <name evidence="1" type="ORF">CCACVL1_21344</name>
</gene>
<organism evidence="1 2">
    <name type="scientific">Corchorus capsularis</name>
    <name type="common">Jute</name>
    <dbReference type="NCBI Taxonomy" id="210143"/>
    <lineage>
        <taxon>Eukaryota</taxon>
        <taxon>Viridiplantae</taxon>
        <taxon>Streptophyta</taxon>
        <taxon>Embryophyta</taxon>
        <taxon>Tracheophyta</taxon>
        <taxon>Spermatophyta</taxon>
        <taxon>Magnoliopsida</taxon>
        <taxon>eudicotyledons</taxon>
        <taxon>Gunneridae</taxon>
        <taxon>Pentapetalae</taxon>
        <taxon>rosids</taxon>
        <taxon>malvids</taxon>
        <taxon>Malvales</taxon>
        <taxon>Malvaceae</taxon>
        <taxon>Grewioideae</taxon>
        <taxon>Apeibeae</taxon>
        <taxon>Corchorus</taxon>
    </lineage>
</organism>
<dbReference type="Gramene" id="OMO65901">
    <property type="protein sequence ID" value="OMO65901"/>
    <property type="gene ID" value="CCACVL1_21344"/>
</dbReference>
<keyword evidence="2" id="KW-1185">Reference proteome</keyword>
<comment type="caution">
    <text evidence="1">The sequence shown here is derived from an EMBL/GenBank/DDBJ whole genome shotgun (WGS) entry which is preliminary data.</text>
</comment>
<sequence length="32" mass="3381">MLICPFPSGIQGFALTNPDPTRVAHLVMVGTP</sequence>
<evidence type="ECO:0000313" key="1">
    <source>
        <dbReference type="EMBL" id="OMO65901.1"/>
    </source>
</evidence>
<reference evidence="1 2" key="1">
    <citation type="submission" date="2013-09" db="EMBL/GenBank/DDBJ databases">
        <title>Corchorus capsularis genome sequencing.</title>
        <authorList>
            <person name="Alam M."/>
            <person name="Haque M.S."/>
            <person name="Islam M.S."/>
            <person name="Emdad E.M."/>
            <person name="Islam M.M."/>
            <person name="Ahmed B."/>
            <person name="Halim A."/>
            <person name="Hossen Q.M.M."/>
            <person name="Hossain M.Z."/>
            <person name="Ahmed R."/>
            <person name="Khan M.M."/>
            <person name="Islam R."/>
            <person name="Rashid M.M."/>
            <person name="Khan S.A."/>
            <person name="Rahman M.S."/>
            <person name="Alam M."/>
        </authorList>
    </citation>
    <scope>NUCLEOTIDE SEQUENCE [LARGE SCALE GENOMIC DNA]</scope>
    <source>
        <strain evidence="2">cv. CVL-1</strain>
        <tissue evidence="1">Whole seedling</tissue>
    </source>
</reference>
<evidence type="ECO:0000313" key="2">
    <source>
        <dbReference type="Proteomes" id="UP000188268"/>
    </source>
</evidence>
<name>A0A1R3H6E7_COCAP</name>